<organism evidence="1 2">
    <name type="scientific">Podarcis lilfordi</name>
    <name type="common">Lilford's wall lizard</name>
    <dbReference type="NCBI Taxonomy" id="74358"/>
    <lineage>
        <taxon>Eukaryota</taxon>
        <taxon>Metazoa</taxon>
        <taxon>Chordata</taxon>
        <taxon>Craniata</taxon>
        <taxon>Vertebrata</taxon>
        <taxon>Euteleostomi</taxon>
        <taxon>Lepidosauria</taxon>
        <taxon>Squamata</taxon>
        <taxon>Bifurcata</taxon>
        <taxon>Unidentata</taxon>
        <taxon>Episquamata</taxon>
        <taxon>Laterata</taxon>
        <taxon>Lacertibaenia</taxon>
        <taxon>Lacertidae</taxon>
        <taxon>Podarcis</taxon>
    </lineage>
</organism>
<reference evidence="1" key="1">
    <citation type="submission" date="2022-12" db="EMBL/GenBank/DDBJ databases">
        <authorList>
            <person name="Alioto T."/>
            <person name="Alioto T."/>
            <person name="Gomez Garrido J."/>
        </authorList>
    </citation>
    <scope>NUCLEOTIDE SEQUENCE</scope>
</reference>
<evidence type="ECO:0000313" key="1">
    <source>
        <dbReference type="EMBL" id="CAI5797538.1"/>
    </source>
</evidence>
<sequence>MARVFGEAGLSGTIQASRSLATGCRQWAPRRGNVSACLINGSRHTTRLGGRMDRKGHVATEENGRGLRRKMMFLNICCPRGISAPVKDRAGTTSIAGAGAPSFLNWEANDVSAFPPREQVPFSRTFHTALNCNVAVTKQHSIGGGFKLDCPYSFISGYAMFPQHYCIIATCRVNSCTAAPKTGQKSNNPGHLWHKK</sequence>
<proteinExistence type="predicted"/>
<accession>A0AA35LK12</accession>
<evidence type="ECO:0000313" key="2">
    <source>
        <dbReference type="Proteomes" id="UP001178461"/>
    </source>
</evidence>
<gene>
    <name evidence="1" type="ORF">PODLI_1B004708</name>
</gene>
<dbReference type="EMBL" id="OX395143">
    <property type="protein sequence ID" value="CAI5797538.1"/>
    <property type="molecule type" value="Genomic_DNA"/>
</dbReference>
<dbReference type="AlphaFoldDB" id="A0AA35LK12"/>
<name>A0AA35LK12_9SAUR</name>
<protein>
    <submittedName>
        <fullName evidence="1">Uncharacterized protein</fullName>
    </submittedName>
</protein>
<keyword evidence="2" id="KW-1185">Reference proteome</keyword>
<dbReference type="Proteomes" id="UP001178461">
    <property type="component" value="Chromosome 16"/>
</dbReference>